<dbReference type="Pfam" id="PF01977">
    <property type="entry name" value="UbiD"/>
    <property type="match status" value="1"/>
</dbReference>
<evidence type="ECO:0000256" key="1">
    <source>
        <dbReference type="ARBA" id="ARBA00005092"/>
    </source>
</evidence>
<dbReference type="EC" id="4.1.1.126" evidence="5"/>
<dbReference type="PANTHER" id="PTHR30108:SF21">
    <property type="entry name" value="4-HYDROXYBENZOATE DECARBOXYLASE"/>
    <property type="match status" value="1"/>
</dbReference>
<dbReference type="InterPro" id="IPR002830">
    <property type="entry name" value="UbiD"/>
</dbReference>
<evidence type="ECO:0000256" key="6">
    <source>
        <dbReference type="ARBA" id="ARBA00049754"/>
    </source>
</evidence>
<gene>
    <name evidence="10" type="ORF">ENO26_06380</name>
</gene>
<organism evidence="10">
    <name type="scientific">Ignisphaera aggregans</name>
    <dbReference type="NCBI Taxonomy" id="334771"/>
    <lineage>
        <taxon>Archaea</taxon>
        <taxon>Thermoproteota</taxon>
        <taxon>Thermoprotei</taxon>
        <taxon>Desulfurococcales</taxon>
        <taxon>Desulfurococcaceae</taxon>
        <taxon>Ignisphaera</taxon>
    </lineage>
</organism>
<evidence type="ECO:0000256" key="3">
    <source>
        <dbReference type="ARBA" id="ARBA00049054"/>
    </source>
</evidence>
<evidence type="ECO:0000256" key="4">
    <source>
        <dbReference type="ARBA" id="ARBA00049583"/>
    </source>
</evidence>
<comment type="function">
    <text evidence="4">Catalyzes the conversion of trans-anhydromevalonate 5-phosphate (tAHMP) into isopentenyl phosphate. Involved in the archaeal mevalonate (MVA) pathway, which provides fundamental precursors for isoprenoid biosynthesis, such as isopentenyl diphosphate (IPP) and dimethylallyl diphosphate (DMAPP).</text>
</comment>
<dbReference type="GO" id="GO:0016831">
    <property type="term" value="F:carboxy-lyase activity"/>
    <property type="evidence" value="ECO:0007669"/>
    <property type="project" value="InterPro"/>
</dbReference>
<comment type="catalytic activity">
    <reaction evidence="3">
        <text>(2E)-3-methyl-5-phosphooxypent-2-enoate + H(+) = isopentenyl phosphate + CO2</text>
        <dbReference type="Rhea" id="RHEA:78971"/>
        <dbReference type="ChEBI" id="CHEBI:15378"/>
        <dbReference type="ChEBI" id="CHEBI:16526"/>
        <dbReference type="ChEBI" id="CHEBI:65078"/>
        <dbReference type="ChEBI" id="CHEBI:229665"/>
        <dbReference type="EC" id="4.1.1.126"/>
    </reaction>
    <physiologicalReaction direction="left-to-right" evidence="3">
        <dbReference type="Rhea" id="RHEA:78972"/>
    </physiologicalReaction>
</comment>
<evidence type="ECO:0000313" key="10">
    <source>
        <dbReference type="EMBL" id="HEM67176.1"/>
    </source>
</evidence>
<evidence type="ECO:0000259" key="8">
    <source>
        <dbReference type="Pfam" id="PF01977"/>
    </source>
</evidence>
<dbReference type="NCBIfam" id="TIGR00148">
    <property type="entry name" value="UbiD family decarboxylase"/>
    <property type="match status" value="1"/>
</dbReference>
<comment type="cofactor">
    <cofactor evidence="7">
        <name>prenylated FMN</name>
        <dbReference type="ChEBI" id="CHEBI:87746"/>
    </cofactor>
</comment>
<reference evidence="10" key="1">
    <citation type="journal article" date="2020" name="mSystems">
        <title>Genome- and Community-Level Interaction Insights into Carbon Utilization and Element Cycling Functions of Hydrothermarchaeota in Hydrothermal Sediment.</title>
        <authorList>
            <person name="Zhou Z."/>
            <person name="Liu Y."/>
            <person name="Xu W."/>
            <person name="Pan J."/>
            <person name="Luo Z.H."/>
            <person name="Li M."/>
        </authorList>
    </citation>
    <scope>NUCLEOTIDE SEQUENCE [LARGE SCALE GENOMIC DNA]</scope>
    <source>
        <strain evidence="10">SpSt-125</strain>
    </source>
</reference>
<name>A0A7J2U3A3_9CREN</name>
<dbReference type="AlphaFoldDB" id="A0A7J2U3A3"/>
<dbReference type="SUPFAM" id="SSF143968">
    <property type="entry name" value="UbiD C-terminal domain-like"/>
    <property type="match status" value="1"/>
</dbReference>
<dbReference type="SUPFAM" id="SSF50475">
    <property type="entry name" value="FMN-binding split barrel"/>
    <property type="match status" value="1"/>
</dbReference>
<evidence type="ECO:0000256" key="5">
    <source>
        <dbReference type="ARBA" id="ARBA00049727"/>
    </source>
</evidence>
<comment type="similarity">
    <text evidence="2">Belongs to the UbiD family.</text>
</comment>
<protein>
    <recommendedName>
        <fullName evidence="6">Anhydromevalonate phosphate decarboxylase</fullName>
        <ecNumber evidence="5">4.1.1.126</ecNumber>
    </recommendedName>
</protein>
<comment type="caution">
    <text evidence="10">The sequence shown here is derived from an EMBL/GenBank/DDBJ whole genome shotgun (WGS) entry which is preliminary data.</text>
</comment>
<dbReference type="Gene3D" id="3.40.1670.10">
    <property type="entry name" value="UbiD C-terminal domain-like"/>
    <property type="match status" value="1"/>
</dbReference>
<dbReference type="PANTHER" id="PTHR30108">
    <property type="entry name" value="3-OCTAPRENYL-4-HYDROXYBENZOATE CARBOXY-LYASE-RELATED"/>
    <property type="match status" value="1"/>
</dbReference>
<dbReference type="EMBL" id="DSEU01000040">
    <property type="protein sequence ID" value="HEM67176.1"/>
    <property type="molecule type" value="Genomic_DNA"/>
</dbReference>
<dbReference type="GO" id="GO:0005737">
    <property type="term" value="C:cytoplasm"/>
    <property type="evidence" value="ECO:0007669"/>
    <property type="project" value="TreeGrafter"/>
</dbReference>
<dbReference type="InterPro" id="IPR048304">
    <property type="entry name" value="UbiD_Rift_dom"/>
</dbReference>
<evidence type="ECO:0000256" key="7">
    <source>
        <dbReference type="ARBA" id="ARBA00049936"/>
    </source>
</evidence>
<evidence type="ECO:0000259" key="9">
    <source>
        <dbReference type="Pfam" id="PF20696"/>
    </source>
</evidence>
<proteinExistence type="inferred from homology"/>
<accession>A0A7J2U3A3</accession>
<feature type="domain" description="3-octaprenyl-4-hydroxybenzoate carboxy-lyase-like C-terminal" evidence="9">
    <location>
        <begin position="291"/>
        <end position="411"/>
    </location>
</feature>
<sequence length="429" mass="48649">MSLKEFVSLLDKSEIEDYTSYELHPELEPTRILYLSDKNEKVVLFRVRDAQQYLCIGNILNNRRRLYEKVLNTKSDEEAYKRLLEAVAKPTKPREVNFFNNFKFVKDFDLHSIPFIKFYSDDGGRYITSAIFIACIDGTCNASIHRTKLVTKDAVVARIVPRHLRYIYDEYKKRGSDTPVAIVIGVHPAVELMAASSPPFGVFELNLVPNILSNFAVAYTPKYNIPVPSIASVIFEGRISSSQFVEEGPFVDLLNLYDAVRKEPLIKIDAVYVNPDEYFHVILPAGKEHKLLQSFYREALVWQYVSNVVPRVHRVRLLESAGSWLVSVVSITKNVDGDAKNAILAAFSAHPSAKAVLVVDSDIDLDSLDNIFWAFATRFRGRESIIIIEKSRCSTLDPISPTGICDKIGVDLTIPISMNKEAFKYIRIQ</sequence>
<dbReference type="Pfam" id="PF20696">
    <property type="entry name" value="UbiD_C"/>
    <property type="match status" value="1"/>
</dbReference>
<evidence type="ECO:0000256" key="2">
    <source>
        <dbReference type="ARBA" id="ARBA00010021"/>
    </source>
</evidence>
<feature type="domain" description="3-octaprenyl-4-hydroxybenzoate carboxy-lyase-like Rift-related" evidence="8">
    <location>
        <begin position="105"/>
        <end position="285"/>
    </location>
</feature>
<dbReference type="InterPro" id="IPR049381">
    <property type="entry name" value="UbiD-like_C"/>
</dbReference>
<comment type="pathway">
    <text evidence="1">Isoprenoid biosynthesis; isopentenyl diphosphate biosynthesis via mevalonate pathway.</text>
</comment>